<dbReference type="OrthoDB" id="4781at2759"/>
<dbReference type="InterPro" id="IPR044791">
    <property type="entry name" value="Beta-glucanase/XTH"/>
</dbReference>
<feature type="domain" description="GH16" evidence="9">
    <location>
        <begin position="9"/>
        <end position="217"/>
    </location>
</feature>
<keyword evidence="8" id="KW-0732">Signal</keyword>
<dbReference type="PANTHER" id="PTHR31062">
    <property type="entry name" value="XYLOGLUCAN ENDOTRANSGLUCOSYLASE/HYDROLASE PROTEIN 8-RELATED"/>
    <property type="match status" value="1"/>
</dbReference>
<dbReference type="GO" id="GO:0004553">
    <property type="term" value="F:hydrolase activity, hydrolyzing O-glycosyl compounds"/>
    <property type="evidence" value="ECO:0007669"/>
    <property type="project" value="InterPro"/>
</dbReference>
<feature type="active site" description="Nucleophile" evidence="6">
    <location>
        <position position="103"/>
    </location>
</feature>
<dbReference type="SUPFAM" id="SSF49899">
    <property type="entry name" value="Concanavalin A-like lectins/glucanases"/>
    <property type="match status" value="1"/>
</dbReference>
<comment type="caution">
    <text evidence="10">The sequence shown here is derived from an EMBL/GenBank/DDBJ whole genome shotgun (WGS) entry which is preliminary data.</text>
</comment>
<keyword evidence="5 8" id="KW-0326">Glycosidase</keyword>
<dbReference type="Proteomes" id="UP000886520">
    <property type="component" value="Chromosome 4"/>
</dbReference>
<comment type="subcellular location">
    <subcellularLocation>
        <location evidence="8">Secreted</location>
        <location evidence="8">Cell wall</location>
    </subcellularLocation>
    <subcellularLocation>
        <location evidence="8">Secreted</location>
        <location evidence="8">Extracellular space</location>
        <location evidence="8">Apoplast</location>
    </subcellularLocation>
</comment>
<evidence type="ECO:0000313" key="10">
    <source>
        <dbReference type="EMBL" id="KAI5080936.1"/>
    </source>
</evidence>
<dbReference type="GO" id="GO:0010411">
    <property type="term" value="P:xyloglucan metabolic process"/>
    <property type="evidence" value="ECO:0007669"/>
    <property type="project" value="InterPro"/>
</dbReference>
<dbReference type="CDD" id="cd02176">
    <property type="entry name" value="GH16_XET"/>
    <property type="match status" value="1"/>
</dbReference>
<dbReference type="GO" id="GO:0016762">
    <property type="term" value="F:xyloglucan:xyloglucosyl transferase activity"/>
    <property type="evidence" value="ECO:0007669"/>
    <property type="project" value="UniProtKB-EC"/>
</dbReference>
<keyword evidence="1 8" id="KW-0808">Transferase</keyword>
<gene>
    <name evidence="10" type="ORF">GOP47_0004119</name>
</gene>
<dbReference type="InterPro" id="IPR016455">
    <property type="entry name" value="XTH"/>
</dbReference>
<dbReference type="AlphaFoldDB" id="A0A9D4ZPF2"/>
<evidence type="ECO:0000259" key="9">
    <source>
        <dbReference type="PROSITE" id="PS51762"/>
    </source>
</evidence>
<keyword evidence="2 8" id="KW-0378">Hydrolase</keyword>
<dbReference type="EMBL" id="JABFUD020000004">
    <property type="protein sequence ID" value="KAI5080936.1"/>
    <property type="molecule type" value="Genomic_DNA"/>
</dbReference>
<reference evidence="10" key="1">
    <citation type="submission" date="2021-01" db="EMBL/GenBank/DDBJ databases">
        <title>Adiantum capillus-veneris genome.</title>
        <authorList>
            <person name="Fang Y."/>
            <person name="Liao Q."/>
        </authorList>
    </citation>
    <scope>NUCLEOTIDE SEQUENCE</scope>
    <source>
        <strain evidence="10">H3</strain>
        <tissue evidence="10">Leaf</tissue>
    </source>
</reference>
<dbReference type="PIRSF" id="PIRSF005604">
    <property type="entry name" value="XET"/>
    <property type="match status" value="1"/>
</dbReference>
<feature type="chain" id="PRO_5039745617" description="Xyloglucan endotransglucosylase/hydrolase" evidence="8">
    <location>
        <begin position="26"/>
        <end position="290"/>
    </location>
</feature>
<dbReference type="InterPro" id="IPR000757">
    <property type="entry name" value="Beta-glucanase-like"/>
</dbReference>
<dbReference type="PROSITE" id="PS51762">
    <property type="entry name" value="GH16_2"/>
    <property type="match status" value="1"/>
</dbReference>
<dbReference type="GO" id="GO:0071555">
    <property type="term" value="P:cell wall organization"/>
    <property type="evidence" value="ECO:0007669"/>
    <property type="project" value="UniProtKB-KW"/>
</dbReference>
<keyword evidence="4" id="KW-0325">Glycoprotein</keyword>
<keyword evidence="8" id="KW-0961">Cell wall biogenesis/degradation</keyword>
<feature type="glycosylation site" description="N-linked (GlcNAc...) asparagine" evidence="7">
    <location>
        <position position="111"/>
    </location>
</feature>
<keyword evidence="8" id="KW-0052">Apoplast</keyword>
<dbReference type="PROSITE" id="PS01034">
    <property type="entry name" value="GH16_1"/>
    <property type="match status" value="1"/>
</dbReference>
<evidence type="ECO:0000256" key="3">
    <source>
        <dbReference type="ARBA" id="ARBA00023157"/>
    </source>
</evidence>
<evidence type="ECO:0000256" key="1">
    <source>
        <dbReference type="ARBA" id="ARBA00022679"/>
    </source>
</evidence>
<keyword evidence="8" id="KW-0964">Secreted</keyword>
<evidence type="ECO:0000256" key="7">
    <source>
        <dbReference type="PIRSR" id="PIRSR005604-2"/>
    </source>
</evidence>
<feature type="signal peptide" evidence="8">
    <location>
        <begin position="1"/>
        <end position="25"/>
    </location>
</feature>
<dbReference type="Gene3D" id="2.60.120.200">
    <property type="match status" value="1"/>
</dbReference>
<evidence type="ECO:0000256" key="6">
    <source>
        <dbReference type="PIRSR" id="PIRSR005604-1"/>
    </source>
</evidence>
<comment type="PTM">
    <text evidence="8">Contains at least one intrachain disulfide bond essential for its enzymatic activity.</text>
</comment>
<organism evidence="10 11">
    <name type="scientific">Adiantum capillus-veneris</name>
    <name type="common">Maidenhair fern</name>
    <dbReference type="NCBI Taxonomy" id="13818"/>
    <lineage>
        <taxon>Eukaryota</taxon>
        <taxon>Viridiplantae</taxon>
        <taxon>Streptophyta</taxon>
        <taxon>Embryophyta</taxon>
        <taxon>Tracheophyta</taxon>
        <taxon>Polypodiopsida</taxon>
        <taxon>Polypodiidae</taxon>
        <taxon>Polypodiales</taxon>
        <taxon>Pteridineae</taxon>
        <taxon>Pteridaceae</taxon>
        <taxon>Vittarioideae</taxon>
        <taxon>Adiantum</taxon>
    </lineage>
</organism>
<feature type="active site" description="Proton donor" evidence="6">
    <location>
        <position position="107"/>
    </location>
</feature>
<evidence type="ECO:0000256" key="8">
    <source>
        <dbReference type="RuleBase" id="RU361120"/>
    </source>
</evidence>
<keyword evidence="3" id="KW-1015">Disulfide bond</keyword>
<protein>
    <recommendedName>
        <fullName evidence="8">Xyloglucan endotransglucosylase/hydrolase</fullName>
        <ecNumber evidence="8">2.4.1.207</ecNumber>
    </recommendedName>
</protein>
<comment type="similarity">
    <text evidence="8">Belongs to the glycosyl hydrolase 16 family.</text>
</comment>
<evidence type="ECO:0000313" key="11">
    <source>
        <dbReference type="Proteomes" id="UP000886520"/>
    </source>
</evidence>
<sequence>MKMGSACLFTALHLCLSAFSTGTLAVTANFNENFEVSWAPTNVKFLGGESLQLVLDQSTGSGFASKESYLFGNIDMQIKLVPGDSAGTVTAYYLSSEGAKHDELDFEFLGNASGQPYVLQTNVFSAGVGGREQRITLWFDPTQDFHTYSVNWSTKRVVFLVDGVPIRVFSNNEAAGVPYLRQQAMRVYSSIWNGDSWATQGGLVKINWAHAPFVATYHNFRAANACRASTAASASVCARAAANHISATGGAGPSIDRSKLQWVKKNFMVYDYCTDSARYSTAPIECTREF</sequence>
<dbReference type="FunFam" id="2.60.120.200:FF:000025">
    <property type="entry name" value="Xyloglucan endotransglucosylase/hydrolase"/>
    <property type="match status" value="1"/>
</dbReference>
<proteinExistence type="inferred from homology"/>
<evidence type="ECO:0000256" key="2">
    <source>
        <dbReference type="ARBA" id="ARBA00022801"/>
    </source>
</evidence>
<keyword evidence="11" id="KW-1185">Reference proteome</keyword>
<evidence type="ECO:0000256" key="5">
    <source>
        <dbReference type="ARBA" id="ARBA00023295"/>
    </source>
</evidence>
<evidence type="ECO:0000256" key="4">
    <source>
        <dbReference type="ARBA" id="ARBA00023180"/>
    </source>
</evidence>
<comment type="function">
    <text evidence="8">Catalyzes xyloglucan endohydrolysis (XEH) and/or endotransglycosylation (XET). Cleaves and religates xyloglucan polymers, an essential constituent of the primary cell wall, and thereby participates in cell wall construction of growing tissues.</text>
</comment>
<dbReference type="InterPro" id="IPR010713">
    <property type="entry name" value="XET_C"/>
</dbReference>
<dbReference type="Pfam" id="PF00722">
    <property type="entry name" value="Glyco_hydro_16"/>
    <property type="match status" value="1"/>
</dbReference>
<name>A0A9D4ZPF2_ADICA</name>
<dbReference type="Pfam" id="PF06955">
    <property type="entry name" value="XET_C"/>
    <property type="match status" value="1"/>
</dbReference>
<dbReference type="InterPro" id="IPR013320">
    <property type="entry name" value="ConA-like_dom_sf"/>
</dbReference>
<dbReference type="EC" id="2.4.1.207" evidence="8"/>
<dbReference type="GO" id="GO:0048046">
    <property type="term" value="C:apoplast"/>
    <property type="evidence" value="ECO:0007669"/>
    <property type="project" value="UniProtKB-SubCell"/>
</dbReference>
<dbReference type="InterPro" id="IPR008263">
    <property type="entry name" value="GH16_AS"/>
</dbReference>
<accession>A0A9D4ZPF2</accession>
<dbReference type="GO" id="GO:0042546">
    <property type="term" value="P:cell wall biogenesis"/>
    <property type="evidence" value="ECO:0007669"/>
    <property type="project" value="InterPro"/>
</dbReference>
<keyword evidence="8" id="KW-0134">Cell wall</keyword>